<dbReference type="SUPFAM" id="SSF53623">
    <property type="entry name" value="MurD-like peptide ligases, catalytic domain"/>
    <property type="match status" value="1"/>
</dbReference>
<evidence type="ECO:0000313" key="8">
    <source>
        <dbReference type="Proteomes" id="UP000799771"/>
    </source>
</evidence>
<dbReference type="EMBL" id="ML977511">
    <property type="protein sequence ID" value="KAF2127092.1"/>
    <property type="molecule type" value="Genomic_DNA"/>
</dbReference>
<keyword evidence="5" id="KW-0067">ATP-binding</keyword>
<organism evidence="7 8">
    <name type="scientific">Dothidotthia symphoricarpi CBS 119687</name>
    <dbReference type="NCBI Taxonomy" id="1392245"/>
    <lineage>
        <taxon>Eukaryota</taxon>
        <taxon>Fungi</taxon>
        <taxon>Dikarya</taxon>
        <taxon>Ascomycota</taxon>
        <taxon>Pezizomycotina</taxon>
        <taxon>Dothideomycetes</taxon>
        <taxon>Pleosporomycetidae</taxon>
        <taxon>Pleosporales</taxon>
        <taxon>Dothidotthiaceae</taxon>
        <taxon>Dothidotthia</taxon>
    </lineage>
</organism>
<keyword evidence="2 7" id="KW-0436">Ligase</keyword>
<evidence type="ECO:0000256" key="5">
    <source>
        <dbReference type="ARBA" id="ARBA00022840"/>
    </source>
</evidence>
<proteinExistence type="inferred from homology"/>
<feature type="non-terminal residue" evidence="7">
    <location>
        <position position="473"/>
    </location>
</feature>
<accession>A0A6A6A522</accession>
<dbReference type="GeneID" id="54404465"/>
<keyword evidence="4" id="KW-0547">Nucleotide-binding</keyword>
<evidence type="ECO:0000256" key="2">
    <source>
        <dbReference type="ARBA" id="ARBA00022598"/>
    </source>
</evidence>
<dbReference type="PROSITE" id="PS01012">
    <property type="entry name" value="FOLYLPOLYGLU_SYNT_2"/>
    <property type="match status" value="1"/>
</dbReference>
<dbReference type="InterPro" id="IPR036615">
    <property type="entry name" value="Mur_ligase_C_dom_sf"/>
</dbReference>
<evidence type="ECO:0000256" key="6">
    <source>
        <dbReference type="ARBA" id="ARBA00022842"/>
    </source>
</evidence>
<keyword evidence="8" id="KW-1185">Reference proteome</keyword>
<evidence type="ECO:0000256" key="4">
    <source>
        <dbReference type="ARBA" id="ARBA00022741"/>
    </source>
</evidence>
<evidence type="ECO:0000256" key="3">
    <source>
        <dbReference type="ARBA" id="ARBA00022723"/>
    </source>
</evidence>
<reference evidence="7" key="1">
    <citation type="journal article" date="2020" name="Stud. Mycol.">
        <title>101 Dothideomycetes genomes: a test case for predicting lifestyles and emergence of pathogens.</title>
        <authorList>
            <person name="Haridas S."/>
            <person name="Albert R."/>
            <person name="Binder M."/>
            <person name="Bloem J."/>
            <person name="Labutti K."/>
            <person name="Salamov A."/>
            <person name="Andreopoulos B."/>
            <person name="Baker S."/>
            <person name="Barry K."/>
            <person name="Bills G."/>
            <person name="Bluhm B."/>
            <person name="Cannon C."/>
            <person name="Castanera R."/>
            <person name="Culley D."/>
            <person name="Daum C."/>
            <person name="Ezra D."/>
            <person name="Gonzalez J."/>
            <person name="Henrissat B."/>
            <person name="Kuo A."/>
            <person name="Liang C."/>
            <person name="Lipzen A."/>
            <person name="Lutzoni F."/>
            <person name="Magnuson J."/>
            <person name="Mondo S."/>
            <person name="Nolan M."/>
            <person name="Ohm R."/>
            <person name="Pangilinan J."/>
            <person name="Park H.-J."/>
            <person name="Ramirez L."/>
            <person name="Alfaro M."/>
            <person name="Sun H."/>
            <person name="Tritt A."/>
            <person name="Yoshinaga Y."/>
            <person name="Zwiers L.-H."/>
            <person name="Turgeon B."/>
            <person name="Goodwin S."/>
            <person name="Spatafora J."/>
            <person name="Crous P."/>
            <person name="Grigoriev I."/>
        </authorList>
    </citation>
    <scope>NUCLEOTIDE SEQUENCE</scope>
    <source>
        <strain evidence="7">CBS 119687</strain>
    </source>
</reference>
<dbReference type="InterPro" id="IPR018109">
    <property type="entry name" value="Folylpolyglutamate_synth_CS"/>
</dbReference>
<dbReference type="Proteomes" id="UP000799771">
    <property type="component" value="Unassembled WGS sequence"/>
</dbReference>
<dbReference type="PANTHER" id="PTHR11136:SF0">
    <property type="entry name" value="DIHYDROFOLATE SYNTHETASE-RELATED"/>
    <property type="match status" value="1"/>
</dbReference>
<dbReference type="SUPFAM" id="SSF53244">
    <property type="entry name" value="MurD-like peptide ligases, peptide-binding domain"/>
    <property type="match status" value="1"/>
</dbReference>
<dbReference type="Gene3D" id="3.90.190.20">
    <property type="entry name" value="Mur ligase, C-terminal domain"/>
    <property type="match status" value="1"/>
</dbReference>
<keyword evidence="6" id="KW-0460">Magnesium</keyword>
<protein>
    <submittedName>
        <fullName evidence="7">Mur ligase</fullName>
    </submittedName>
</protein>
<dbReference type="OrthoDB" id="5212574at2759"/>
<dbReference type="NCBIfam" id="TIGR01499">
    <property type="entry name" value="folC"/>
    <property type="match status" value="1"/>
</dbReference>
<dbReference type="GO" id="GO:0008841">
    <property type="term" value="F:dihydrofolate synthase activity"/>
    <property type="evidence" value="ECO:0007669"/>
    <property type="project" value="TreeGrafter"/>
</dbReference>
<dbReference type="InterPro" id="IPR036565">
    <property type="entry name" value="Mur-like_cat_sf"/>
</dbReference>
<comment type="similarity">
    <text evidence="1">Belongs to the folylpolyglutamate synthase family.</text>
</comment>
<dbReference type="AlphaFoldDB" id="A0A6A6A522"/>
<dbReference type="PANTHER" id="PTHR11136">
    <property type="entry name" value="FOLYLPOLYGLUTAMATE SYNTHASE-RELATED"/>
    <property type="match status" value="1"/>
</dbReference>
<evidence type="ECO:0000256" key="1">
    <source>
        <dbReference type="ARBA" id="ARBA00008276"/>
    </source>
</evidence>
<dbReference type="GO" id="GO:0004326">
    <property type="term" value="F:tetrahydrofolylpolyglutamate synthase activity"/>
    <property type="evidence" value="ECO:0007669"/>
    <property type="project" value="InterPro"/>
</dbReference>
<evidence type="ECO:0000313" key="7">
    <source>
        <dbReference type="EMBL" id="KAF2127092.1"/>
    </source>
</evidence>
<gene>
    <name evidence="7" type="ORF">P153DRAFT_295470</name>
</gene>
<name>A0A6A6A522_9PLEO</name>
<dbReference type="GO" id="GO:0046872">
    <property type="term" value="F:metal ion binding"/>
    <property type="evidence" value="ECO:0007669"/>
    <property type="project" value="UniProtKB-KW"/>
</dbReference>
<keyword evidence="3" id="KW-0479">Metal-binding</keyword>
<dbReference type="InterPro" id="IPR001645">
    <property type="entry name" value="Folylpolyglutamate_synth"/>
</dbReference>
<dbReference type="Gene3D" id="3.40.1190.10">
    <property type="entry name" value="Mur-like, catalytic domain"/>
    <property type="match status" value="1"/>
</dbReference>
<dbReference type="GO" id="GO:0005829">
    <property type="term" value="C:cytosol"/>
    <property type="evidence" value="ECO:0007669"/>
    <property type="project" value="TreeGrafter"/>
</dbReference>
<dbReference type="RefSeq" id="XP_033521481.1">
    <property type="nucleotide sequence ID" value="XM_033664033.1"/>
</dbReference>
<sequence length="473" mass="53596">MSTARIQPGLERIAQLVKGVTYPWNSIHVAGTNGKGSICHYASSLLTQRHIRCGKFTSPHLVDRWDCISVNNKTVQEAHFREVEKHYIQLDQTRKINASPFEILTATAFHIFNDEKVQIGVIEVGMGGKLDATNILDNQVISVISKIARDHEKFLGGSLGEITMHKAGILRPQVPFVVNPVNEWHVQDVVDEYAKEIGAGPRLRVDDPEINSMLYPWEEWHRFASQLRPFQKDNVVLAVIAVRQALESINESTNITKLRRLLPTIPPNPGRIQKVRVPPVFGTPNKSEKPERHILVDGAHNRDAAYALNGYVDKFERRKLIRGEMPPKDGWPVTWVLAMGQDRVPRKFLEIILQPGDSVVTTKFGPVDGMPWVTPKDPQDLLQSACAIRPNITGVCVPSVGALRAVTTAKYLTQERHPIVLTGSLYLVGQFFRELRSRQDERWWTDESKELDRALFREIHEEERARAYRAFGS</sequence>
<dbReference type="GO" id="GO:0005524">
    <property type="term" value="F:ATP binding"/>
    <property type="evidence" value="ECO:0007669"/>
    <property type="project" value="UniProtKB-KW"/>
</dbReference>
<dbReference type="GO" id="GO:0005739">
    <property type="term" value="C:mitochondrion"/>
    <property type="evidence" value="ECO:0007669"/>
    <property type="project" value="TreeGrafter"/>
</dbReference>
<dbReference type="UniPathway" id="UPA00850"/>